<dbReference type="AlphaFoldDB" id="A0A3S0QSZ1"/>
<dbReference type="InterPro" id="IPR017853">
    <property type="entry name" value="GH"/>
</dbReference>
<comment type="caution">
    <text evidence="3">The sequence shown here is derived from an EMBL/GenBank/DDBJ whole genome shotgun (WGS) entry which is preliminary data.</text>
</comment>
<dbReference type="CDD" id="cd11314">
    <property type="entry name" value="AmyAc_arch_bac_plant_AmyA"/>
    <property type="match status" value="1"/>
</dbReference>
<dbReference type="SMART" id="SM00642">
    <property type="entry name" value="Aamy"/>
    <property type="match status" value="1"/>
</dbReference>
<dbReference type="InterPro" id="IPR013783">
    <property type="entry name" value="Ig-like_fold"/>
</dbReference>
<dbReference type="Gene3D" id="2.60.40.10">
    <property type="entry name" value="Immunoglobulins"/>
    <property type="match status" value="2"/>
</dbReference>
<dbReference type="Gene3D" id="3.20.20.80">
    <property type="entry name" value="Glycosidases"/>
    <property type="match status" value="1"/>
</dbReference>
<organism evidence="3 4">
    <name type="scientific">Prevotella koreensis</name>
    <dbReference type="NCBI Taxonomy" id="2490854"/>
    <lineage>
        <taxon>Bacteria</taxon>
        <taxon>Pseudomonadati</taxon>
        <taxon>Bacteroidota</taxon>
        <taxon>Bacteroidia</taxon>
        <taxon>Bacteroidales</taxon>
        <taxon>Prevotellaceae</taxon>
        <taxon>Prevotella</taxon>
    </lineage>
</organism>
<feature type="signal peptide" evidence="1">
    <location>
        <begin position="1"/>
        <end position="21"/>
    </location>
</feature>
<evidence type="ECO:0000313" key="4">
    <source>
        <dbReference type="Proteomes" id="UP000278983"/>
    </source>
</evidence>
<proteinExistence type="predicted"/>
<dbReference type="PANTHER" id="PTHR43447">
    <property type="entry name" value="ALPHA-AMYLASE"/>
    <property type="match status" value="1"/>
</dbReference>
<dbReference type="Pfam" id="PF00128">
    <property type="entry name" value="Alpha-amylase"/>
    <property type="match status" value="1"/>
</dbReference>
<dbReference type="GO" id="GO:0005975">
    <property type="term" value="P:carbohydrate metabolic process"/>
    <property type="evidence" value="ECO:0007669"/>
    <property type="project" value="InterPro"/>
</dbReference>
<name>A0A3S0QSZ1_9BACT</name>
<dbReference type="OrthoDB" id="9806009at2"/>
<gene>
    <name evidence="3" type="ORF">EHV08_02135</name>
</gene>
<evidence type="ECO:0000256" key="1">
    <source>
        <dbReference type="SAM" id="SignalP"/>
    </source>
</evidence>
<sequence>MRRLIQIVFLWCLCIPIFAQAEGWPSQYKGVMLQGFYWDSYDDTKWSVLTNQAEELSRNFSLIWIPNAGKTSSFYHDPNSKSMGYDPCFWLNNNSCFGTEEQLRTMISTFKEKETGIIADVVVNHKNGLDSWADFPNENVTGSKTGFNYSLTWDNNNFSGICRTDEANRKDDSPVKGKLTGNDDTGDDFDGYRDLDHTNATVQQNIKTYVNFLKNELEYAGFRYDMVKGFGAGFIQIYNNEAKPTYSVGEYWDGNYTNVVNWIKGTGYTSAAFDFPLKDIINNAFENNNWGALSNKGIAGDPNMSRYAVTFVDNHDTYREKSNRLDNNVLAANAFILAMPGTPCIFLQHWKDHKVELAKMIAARKEAGITNQSKIVSGKYYDGGYVTIVQGENKKVMVLSGFPQGVDMRGYTKVSEGTAENPNYAYYIETETAKDINVYVKADQDPLYLYVWGANDEVLSDGWPGTQLGHKKMVGDTPYYYMTFKTNSLNFIVSKGGDDTKTGNIENITGDVFYTYSNNNVTDETEENKDKVISDEISPLTFNNNELVAFFESPVAWNSVSCWAWNTERQGVKYTGDNWPGQPCQYVGKAANGNKIWKWKYNNSQTDSPNKFLFNDGQDNTSVKSSEYEIINGGYYTMSARTGIGINTTTLFDREFTANRRSTICLPFGISSEEMSQLKGKAYYMAEKKGDVLIFKEVTAIEAFKPYLFVANVTAKSLQPFNDKYILCGTPIPEQVGTFKFIGTMERKNIVSDNTTNYYIYIANDGTFAQANEQHGVNVGAFRCYFSCPTGTSPAKDIEFESTTGINHHVSTSTHDGNIYNLNGTLVAKDGNMERLPKGIYILNGKKISSMY</sequence>
<feature type="chain" id="PRO_5018618187" evidence="1">
    <location>
        <begin position="22"/>
        <end position="852"/>
    </location>
</feature>
<evidence type="ECO:0000313" key="3">
    <source>
        <dbReference type="EMBL" id="RUL58688.1"/>
    </source>
</evidence>
<protein>
    <submittedName>
        <fullName evidence="3">Starch-binding protein</fullName>
    </submittedName>
</protein>
<dbReference type="SUPFAM" id="SSF51445">
    <property type="entry name" value="(Trans)glycosidases"/>
    <property type="match status" value="1"/>
</dbReference>
<keyword evidence="1" id="KW-0732">Signal</keyword>
<evidence type="ECO:0000259" key="2">
    <source>
        <dbReference type="SMART" id="SM00642"/>
    </source>
</evidence>
<keyword evidence="4" id="KW-1185">Reference proteome</keyword>
<dbReference type="InterPro" id="IPR006047">
    <property type="entry name" value="GH13_cat_dom"/>
</dbReference>
<dbReference type="EMBL" id="RYYU01000001">
    <property type="protein sequence ID" value="RUL58688.1"/>
    <property type="molecule type" value="Genomic_DNA"/>
</dbReference>
<feature type="domain" description="Glycosyl hydrolase family 13 catalytic" evidence="2">
    <location>
        <begin position="30"/>
        <end position="364"/>
    </location>
</feature>
<dbReference type="RefSeq" id="WP_126677784.1">
    <property type="nucleotide sequence ID" value="NZ_RYYU01000001.1"/>
</dbReference>
<dbReference type="Proteomes" id="UP000278983">
    <property type="component" value="Unassembled WGS sequence"/>
</dbReference>
<reference evidence="3 4" key="1">
    <citation type="submission" date="2018-12" db="EMBL/GenBank/DDBJ databases">
        <title>Genome sequencing of Prevotella sp. KCOM 3155 (= JS262).</title>
        <authorList>
            <person name="Kook J.-K."/>
            <person name="Park S.-N."/>
            <person name="Lim Y.K."/>
        </authorList>
    </citation>
    <scope>NUCLEOTIDE SEQUENCE [LARGE SCALE GENOMIC DNA]</scope>
    <source>
        <strain evidence="3 4">KCOM 3155</strain>
    </source>
</reference>
<accession>A0A3S0QSZ1</accession>